<dbReference type="PANTHER" id="PTHR14950:SF37">
    <property type="entry name" value="ENDORIBONUCLEASE DICER"/>
    <property type="match status" value="1"/>
</dbReference>
<dbReference type="WBParaSite" id="EgrG_000181800">
    <property type="protein sequence ID" value="EgrG_000181800"/>
    <property type="gene ID" value="EgrG_000181800"/>
</dbReference>
<dbReference type="EMBL" id="LK028583">
    <property type="protein sequence ID" value="CDS21408.1"/>
    <property type="molecule type" value="Genomic_DNA"/>
</dbReference>
<dbReference type="Gene3D" id="1.10.1520.10">
    <property type="entry name" value="Ribonuclease III domain"/>
    <property type="match status" value="2"/>
</dbReference>
<dbReference type="InterPro" id="IPR038248">
    <property type="entry name" value="Dicer_dimer_sf"/>
</dbReference>
<evidence type="ECO:0000259" key="15">
    <source>
        <dbReference type="PROSITE" id="PS51194"/>
    </source>
</evidence>
<evidence type="ECO:0000256" key="11">
    <source>
        <dbReference type="ARBA" id="ARBA00023158"/>
    </source>
</evidence>
<dbReference type="SMART" id="SM00487">
    <property type="entry name" value="DEXDc"/>
    <property type="match status" value="1"/>
</dbReference>
<dbReference type="OrthoDB" id="6267905at2759"/>
<evidence type="ECO:0000256" key="4">
    <source>
        <dbReference type="ARBA" id="ARBA00022737"/>
    </source>
</evidence>
<keyword evidence="10" id="KW-0694">RNA-binding</keyword>
<dbReference type="GO" id="GO:0004525">
    <property type="term" value="F:ribonuclease III activity"/>
    <property type="evidence" value="ECO:0007669"/>
    <property type="project" value="InterPro"/>
</dbReference>
<dbReference type="GO" id="GO:0005524">
    <property type="term" value="F:ATP binding"/>
    <property type="evidence" value="ECO:0007669"/>
    <property type="project" value="UniProtKB-KW"/>
</dbReference>
<gene>
    <name evidence="16" type="ORF">EgrG_000181800</name>
</gene>
<dbReference type="PANTHER" id="PTHR14950">
    <property type="entry name" value="DICER-RELATED"/>
    <property type="match status" value="1"/>
</dbReference>
<keyword evidence="5" id="KW-0547">Nucleotide-binding</keyword>
<dbReference type="Gene3D" id="3.40.50.300">
    <property type="entry name" value="P-loop containing nucleotide triphosphate hydrolases"/>
    <property type="match status" value="3"/>
</dbReference>
<keyword evidence="8" id="KW-0067">ATP-binding</keyword>
<keyword evidence="4" id="KW-0677">Repeat</keyword>
<evidence type="ECO:0000256" key="10">
    <source>
        <dbReference type="ARBA" id="ARBA00022884"/>
    </source>
</evidence>
<sequence length="1924" mass="214526">MKRSLPAFRETKLLEPRPYQVEIANMARNESIIVKLSTGLGKSFIAAMVIKDHLPETYRPVTEVHLVYQMAEFLRSQLPVPPNEIGIFHGQVAPSVWIDSWTKASFWPLLPPFLRIFDENESFDGFQGIWQAQLEKHKVLVATAGVLRDVLNHRKLSLRDVCLIIFDECHHADPNSKSDYTDICQHLHAFPPGRWLPDYSRGPKVLGLSASLVNNLKRGESMETKVRLLEQLMRARVVTSTDSSINAVMGQRHLEIKHGCGDTRLALNDPYYNFSQVLLRGIEKVKQLPSGVVGEDCIDLESLLDENRKIKKEAFLSVMELHEFNSAKIKRILLQCVRVMEEFGVYCAAHACEQFEKVLKGLLLLSSPKVITNPQCVNIIQMCLASMAEALETYRQIRQTLIAKLTQPLASNPTDPAWGEWIVAHFPMSSKMVSLLRLLLHYHKVVGKNNETLSALLLVKERIAAASVAHLITEVSAMAPLYTGLKASHCVSANPTNPVASLSTNEQLNVLDGFRTNAFNILVATNVVEEGLDVRSCNVVIKADELTNFRSFIQSQGRARAKTSYFVLLTDDVSKCRTNVESFFRMSKVIASVFWWLVCSFDPFLTLSNLVIDDFLECRCIDSMPDEEEEAEEEVGSAITDIARQSNLAYMPYGTDGPRITITGASSVLMRYTSLLKTDTSYPLKILYSVHKEFGGYRVQMLMPPPSPLQDIIKGPLASTRKLAMQLARLEACKLLHNAVICGFGSSSELETDGVFTSEAAPKNVGKVIASAARLQELMESLINKISNLDLGDPSKDGEIKPPSIMSQARTLMTPVGEEVSTDTAASSDHLDVQLSSSDSDNVQNEDVASGQDLGVSCEPLPPGIVYCGDSPLPEPSFTSTRTVDLVVDGGARPHLFDNCITDGELPVKKKKKPASRPLNIARFYPIHKLSSLSAPYQQPIEANRPVHLYTWHMPLPEHVAYLIKVDAAYFRHTDQTIGLLFSKPISKSDFVCRMPLYMQSGMMRVRLRRRATVTLTEDQVELALRTHQILSQLSVDINKPVNFDLNFSNNQFSFFSTPFSTVSSFSPTPVVSSCVSTSISPFNTDFAIDPFSELKVDPLNAQICGILLIVRLSDMVFDEEASHALVRWAEERDFHVSQRQQKTAMPPLRNQSLLQSGICSHYGVQLSTIPTAQWSGLLVRPIDLPPEDPGSYAVLGPNSSGLCASSPVPDYMAQHLPEELRQRGATSYLDYAKFKHGTRLRLVQETRGLDPSTPLVTATRISRHRNAANVMSGVGVSGKEVIKEERIAQLCIVHPLNTWLWLTLCLIPTVLHQVYRSLSIGELANHLREILYSDNHAQSAHPPHPTPLDLPAGEFLMPDRHSVQPTCIPSIRKFLVQDQDGSCRFKGPVVVFSLDSETSLDRAVEDRCTSKAPAEVPYTVGLYEAFTSVNAFEAVNLERLELLGDSFLKFAASLLLFATSPAHTDEGQLTYARIAHISNANLHRISMKFGLFRYFCSCVFKPEAQYLPPYYAIADPARACQRHDMRMFVKLYDKSIADSMESLLGLCLLNLEAPRVGRLLNLFKLSNEPNPLSVLVRAESVGREAYPSWVPLLLSPEHRVIDPTFAVEDDSLMAKRKAEVESMLLASIPPLPKSSATGETAAAPEAVKSTPKEISEMMEERRLELQPLEDIIGYRFRRIRILLQAITHPSSRLAFIWGCYQRLEFLGDAILDFVVTQRIYKDHPNMDPGELTDLRICLVSNINLAVVAVRSGIYKFLEYLDPNLWSFINSFSDAVSKGVCNVWKLEHDFNERNEMLSYKVLGDMLEAIIGAVFVDSGGVTSVVTGVIYHLLGREFEAYGKDLPMDPVRMMHELYPDLEISVAECLPMNNASGNSEKAKAEANAQRRQRVRVSANYKGRRLSGEGFNLRTAKLKIAQQLGIGFA</sequence>
<evidence type="ECO:0000313" key="18">
    <source>
        <dbReference type="WBParaSite" id="EgrG_000181800"/>
    </source>
</evidence>
<dbReference type="FunFam" id="1.10.1520.10:FF:000004">
    <property type="entry name" value="Endoribonuclease dicer-like 1"/>
    <property type="match status" value="1"/>
</dbReference>
<dbReference type="GO" id="GO:0003723">
    <property type="term" value="F:RNA binding"/>
    <property type="evidence" value="ECO:0007669"/>
    <property type="project" value="UniProtKB-KW"/>
</dbReference>
<feature type="domain" description="RNase III" evidence="13">
    <location>
        <begin position="1666"/>
        <end position="1818"/>
    </location>
</feature>
<keyword evidence="6" id="KW-0378">Hydrolase</keyword>
<evidence type="ECO:0000313" key="16">
    <source>
        <dbReference type="EMBL" id="CDS21408.1"/>
    </source>
</evidence>
<dbReference type="InterPro" id="IPR000999">
    <property type="entry name" value="RNase_III_dom"/>
</dbReference>
<organism evidence="16">
    <name type="scientific">Echinococcus granulosus</name>
    <name type="common">Hydatid tapeworm</name>
    <dbReference type="NCBI Taxonomy" id="6210"/>
    <lineage>
        <taxon>Eukaryota</taxon>
        <taxon>Metazoa</taxon>
        <taxon>Spiralia</taxon>
        <taxon>Lophotrochozoa</taxon>
        <taxon>Platyhelminthes</taxon>
        <taxon>Cestoda</taxon>
        <taxon>Eucestoda</taxon>
        <taxon>Cyclophyllidea</taxon>
        <taxon>Taeniidae</taxon>
        <taxon>Echinococcus</taxon>
        <taxon>Echinococcus granulosus group</taxon>
    </lineage>
</organism>
<dbReference type="Proteomes" id="UP000492820">
    <property type="component" value="Unassembled WGS sequence"/>
</dbReference>
<keyword evidence="12" id="KW-0464">Manganese</keyword>
<reference evidence="16 17" key="1">
    <citation type="journal article" date="2013" name="Nature">
        <title>The genomes of four tapeworm species reveal adaptations to parasitism.</title>
        <authorList>
            <person name="Tsai I.J."/>
            <person name="Zarowiecki M."/>
            <person name="Holroyd N."/>
            <person name="Garciarrubio A."/>
            <person name="Sanchez-Flores A."/>
            <person name="Brooks K.L."/>
            <person name="Tracey A."/>
            <person name="Bobes R.J."/>
            <person name="Fragoso G."/>
            <person name="Sciutto E."/>
            <person name="Aslett M."/>
            <person name="Beasley H."/>
            <person name="Bennett H.M."/>
            <person name="Cai J."/>
            <person name="Camicia F."/>
            <person name="Clark R."/>
            <person name="Cucher M."/>
            <person name="De Silva N."/>
            <person name="Day T.A."/>
            <person name="Deplazes P."/>
            <person name="Estrada K."/>
            <person name="Fernandez C."/>
            <person name="Holland P.W."/>
            <person name="Hou J."/>
            <person name="Hu S."/>
            <person name="Huckvale T."/>
            <person name="Hung S.S."/>
            <person name="Kamenetzky L."/>
            <person name="Keane J.A."/>
            <person name="Kiss F."/>
            <person name="Koziol U."/>
            <person name="Lambert O."/>
            <person name="Liu K."/>
            <person name="Luo X."/>
            <person name="Luo Y."/>
            <person name="Macchiaroli N."/>
            <person name="Nichol S."/>
            <person name="Paps J."/>
            <person name="Parkinson J."/>
            <person name="Pouchkina-Stantcheva N."/>
            <person name="Riddiford N."/>
            <person name="Rosenzvit M."/>
            <person name="Salinas G."/>
            <person name="Wasmuth J.D."/>
            <person name="Zamanian M."/>
            <person name="Zheng Y."/>
            <person name="Cai X."/>
            <person name="Soberon X."/>
            <person name="Olson P.D."/>
            <person name="Laclette J.P."/>
            <person name="Brehm K."/>
            <person name="Berriman M."/>
            <person name="Garciarrubio A."/>
            <person name="Bobes R.J."/>
            <person name="Fragoso G."/>
            <person name="Sanchez-Flores A."/>
            <person name="Estrada K."/>
            <person name="Cevallos M.A."/>
            <person name="Morett E."/>
            <person name="Gonzalez V."/>
            <person name="Portillo T."/>
            <person name="Ochoa-Leyva A."/>
            <person name="Jose M.V."/>
            <person name="Sciutto E."/>
            <person name="Landa A."/>
            <person name="Jimenez L."/>
            <person name="Valdes V."/>
            <person name="Carrero J.C."/>
            <person name="Larralde C."/>
            <person name="Morales-Montor J."/>
            <person name="Limon-Lason J."/>
            <person name="Soberon X."/>
            <person name="Laclette J.P."/>
        </authorList>
    </citation>
    <scope>NUCLEOTIDE SEQUENCE [LARGE SCALE GENOMIC DNA]</scope>
</reference>
<keyword evidence="7" id="KW-0347">Helicase</keyword>
<dbReference type="SMART" id="SM00490">
    <property type="entry name" value="HELICc"/>
    <property type="match status" value="1"/>
</dbReference>
<evidence type="ECO:0000256" key="1">
    <source>
        <dbReference type="ARBA" id="ARBA00001936"/>
    </source>
</evidence>
<dbReference type="Pfam" id="PF00636">
    <property type="entry name" value="Ribonuclease_3"/>
    <property type="match status" value="2"/>
</dbReference>
<dbReference type="SUPFAM" id="SSF52540">
    <property type="entry name" value="P-loop containing nucleoside triphosphate hydrolases"/>
    <property type="match status" value="1"/>
</dbReference>
<dbReference type="InterPro" id="IPR027417">
    <property type="entry name" value="P-loop_NTPase"/>
</dbReference>
<keyword evidence="3" id="KW-0479">Metal-binding</keyword>
<comment type="cofactor">
    <cofactor evidence="1">
        <name>Mn(2+)</name>
        <dbReference type="ChEBI" id="CHEBI:29035"/>
    </cofactor>
</comment>
<dbReference type="InterPro" id="IPR014001">
    <property type="entry name" value="Helicase_ATP-bd"/>
</dbReference>
<evidence type="ECO:0000259" key="13">
    <source>
        <dbReference type="PROSITE" id="PS50142"/>
    </source>
</evidence>
<name>A0A068WMR7_ECHGR</name>
<dbReference type="Gene3D" id="3.30.160.380">
    <property type="entry name" value="Dicer dimerisation domain"/>
    <property type="match status" value="1"/>
</dbReference>
<evidence type="ECO:0000256" key="3">
    <source>
        <dbReference type="ARBA" id="ARBA00022723"/>
    </source>
</evidence>
<reference evidence="16" key="2">
    <citation type="submission" date="2014-06" db="EMBL/GenBank/DDBJ databases">
        <authorList>
            <person name="Aslett M."/>
        </authorList>
    </citation>
    <scope>NUCLEOTIDE SEQUENCE</scope>
</reference>
<keyword evidence="9" id="KW-0460">Magnesium</keyword>
<evidence type="ECO:0000256" key="12">
    <source>
        <dbReference type="ARBA" id="ARBA00023211"/>
    </source>
</evidence>
<evidence type="ECO:0000256" key="5">
    <source>
        <dbReference type="ARBA" id="ARBA00022741"/>
    </source>
</evidence>
<dbReference type="PROSITE" id="PS51192">
    <property type="entry name" value="HELICASE_ATP_BIND_1"/>
    <property type="match status" value="1"/>
</dbReference>
<evidence type="ECO:0000256" key="2">
    <source>
        <dbReference type="ARBA" id="ARBA00001946"/>
    </source>
</evidence>
<evidence type="ECO:0000256" key="9">
    <source>
        <dbReference type="ARBA" id="ARBA00022842"/>
    </source>
</evidence>
<dbReference type="CDD" id="cd00593">
    <property type="entry name" value="RIBOc"/>
    <property type="match status" value="2"/>
</dbReference>
<evidence type="ECO:0000313" key="17">
    <source>
        <dbReference type="Proteomes" id="UP000492820"/>
    </source>
</evidence>
<feature type="domain" description="RNase III" evidence="13">
    <location>
        <begin position="1423"/>
        <end position="1553"/>
    </location>
</feature>
<dbReference type="PROSITE" id="PS50142">
    <property type="entry name" value="RNASE_3_2"/>
    <property type="match status" value="2"/>
</dbReference>
<dbReference type="Pfam" id="PF00271">
    <property type="entry name" value="Helicase_C"/>
    <property type="match status" value="1"/>
</dbReference>
<protein>
    <submittedName>
        <fullName evidence="16 18">Ribonuclease III</fullName>
    </submittedName>
</protein>
<dbReference type="PROSITE" id="PS00517">
    <property type="entry name" value="RNASE_3_1"/>
    <property type="match status" value="1"/>
</dbReference>
<feature type="domain" description="Helicase ATP-binding" evidence="14">
    <location>
        <begin position="23"/>
        <end position="230"/>
    </location>
</feature>
<keyword evidence="11" id="KW-0943">RNA-mediated gene silencing</keyword>
<dbReference type="SUPFAM" id="SSF69065">
    <property type="entry name" value="RNase III domain-like"/>
    <property type="match status" value="2"/>
</dbReference>
<dbReference type="InterPro" id="IPR036389">
    <property type="entry name" value="RNase_III_sf"/>
</dbReference>
<dbReference type="InterPro" id="IPR001650">
    <property type="entry name" value="Helicase_C-like"/>
</dbReference>
<proteinExistence type="predicted"/>
<dbReference type="GO" id="GO:0046872">
    <property type="term" value="F:metal ion binding"/>
    <property type="evidence" value="ECO:0007669"/>
    <property type="project" value="UniProtKB-KW"/>
</dbReference>
<dbReference type="GO" id="GO:0006396">
    <property type="term" value="P:RNA processing"/>
    <property type="evidence" value="ECO:0007669"/>
    <property type="project" value="InterPro"/>
</dbReference>
<reference evidence="18" key="3">
    <citation type="submission" date="2020-10" db="UniProtKB">
        <authorList>
            <consortium name="WormBaseParasite"/>
        </authorList>
    </citation>
    <scope>IDENTIFICATION</scope>
</reference>
<dbReference type="GO" id="GO:0031047">
    <property type="term" value="P:regulatory ncRNA-mediated gene silencing"/>
    <property type="evidence" value="ECO:0007669"/>
    <property type="project" value="UniProtKB-KW"/>
</dbReference>
<dbReference type="GO" id="GO:0004386">
    <property type="term" value="F:helicase activity"/>
    <property type="evidence" value="ECO:0007669"/>
    <property type="project" value="UniProtKB-KW"/>
</dbReference>
<dbReference type="Pfam" id="PF04851">
    <property type="entry name" value="ResIII"/>
    <property type="match status" value="1"/>
</dbReference>
<dbReference type="InterPro" id="IPR006935">
    <property type="entry name" value="Helicase/UvrB_N"/>
</dbReference>
<evidence type="ECO:0000259" key="14">
    <source>
        <dbReference type="PROSITE" id="PS51192"/>
    </source>
</evidence>
<evidence type="ECO:0000256" key="8">
    <source>
        <dbReference type="ARBA" id="ARBA00022840"/>
    </source>
</evidence>
<dbReference type="SMART" id="SM00535">
    <property type="entry name" value="RIBOc"/>
    <property type="match status" value="2"/>
</dbReference>
<evidence type="ECO:0000256" key="7">
    <source>
        <dbReference type="ARBA" id="ARBA00022806"/>
    </source>
</evidence>
<dbReference type="InterPro" id="IPR005034">
    <property type="entry name" value="Dicer_dimerisation"/>
</dbReference>
<evidence type="ECO:0000256" key="6">
    <source>
        <dbReference type="ARBA" id="ARBA00022801"/>
    </source>
</evidence>
<comment type="cofactor">
    <cofactor evidence="2">
        <name>Mg(2+)</name>
        <dbReference type="ChEBI" id="CHEBI:18420"/>
    </cofactor>
</comment>
<accession>A0A068WMR7</accession>
<dbReference type="PROSITE" id="PS51194">
    <property type="entry name" value="HELICASE_CTER"/>
    <property type="match status" value="1"/>
</dbReference>
<dbReference type="GO" id="GO:0003677">
    <property type="term" value="F:DNA binding"/>
    <property type="evidence" value="ECO:0007669"/>
    <property type="project" value="InterPro"/>
</dbReference>
<feature type="domain" description="Helicase C-terminal" evidence="15">
    <location>
        <begin position="438"/>
        <end position="601"/>
    </location>
</feature>
<dbReference type="Pfam" id="PF03368">
    <property type="entry name" value="Dicer_dimer"/>
    <property type="match status" value="1"/>
</dbReference>